<keyword evidence="4" id="KW-1185">Reference proteome</keyword>
<dbReference type="RefSeq" id="WP_050695669.1">
    <property type="nucleotide sequence ID" value="NZ_CP012072.1"/>
</dbReference>
<keyword evidence="2" id="KW-0472">Membrane</keyword>
<feature type="region of interest" description="Disordered" evidence="1">
    <location>
        <begin position="133"/>
        <end position="168"/>
    </location>
</feature>
<organism evidence="3 4">
    <name type="scientific">Schaalia meyeri</name>
    <dbReference type="NCBI Taxonomy" id="52773"/>
    <lineage>
        <taxon>Bacteria</taxon>
        <taxon>Bacillati</taxon>
        <taxon>Actinomycetota</taxon>
        <taxon>Actinomycetes</taxon>
        <taxon>Actinomycetales</taxon>
        <taxon>Actinomycetaceae</taxon>
        <taxon>Schaalia</taxon>
    </lineage>
</organism>
<evidence type="ECO:0000256" key="2">
    <source>
        <dbReference type="SAM" id="Phobius"/>
    </source>
</evidence>
<evidence type="ECO:0000313" key="4">
    <source>
        <dbReference type="Proteomes" id="UP000595220"/>
    </source>
</evidence>
<reference evidence="3 4" key="1">
    <citation type="submission" date="2020-12" db="EMBL/GenBank/DDBJ databases">
        <title>FDA dAtabase for Regulatory Grade micrObial Sequences (FDA-ARGOS): Supporting development and validation of Infectious Disease Dx tests.</title>
        <authorList>
            <person name="Sproer C."/>
            <person name="Gronow S."/>
            <person name="Severitt S."/>
            <person name="Schroder I."/>
            <person name="Tallon L."/>
            <person name="Sadzewicz L."/>
            <person name="Zhao X."/>
            <person name="Boylan J."/>
            <person name="Ott S."/>
            <person name="Bowen H."/>
            <person name="Vavikolanu K."/>
            <person name="Mehta A."/>
            <person name="Aluvathingal J."/>
            <person name="Nadendla S."/>
            <person name="Lowell S."/>
            <person name="Myers T."/>
            <person name="Yan Y."/>
            <person name="Sichtig H."/>
        </authorList>
    </citation>
    <scope>NUCLEOTIDE SEQUENCE [LARGE SCALE GENOMIC DNA]</scope>
    <source>
        <strain evidence="3 4">FDAARGOS_985</strain>
    </source>
</reference>
<protein>
    <recommendedName>
        <fullName evidence="5">DUF4381 domain-containing protein</fullName>
    </recommendedName>
</protein>
<dbReference type="EMBL" id="CP066065">
    <property type="protein sequence ID" value="QQC43470.1"/>
    <property type="molecule type" value="Genomic_DNA"/>
</dbReference>
<gene>
    <name evidence="3" type="ORF">I6H42_06625</name>
</gene>
<dbReference type="AlphaFoldDB" id="A0AAP9Y7E5"/>
<evidence type="ECO:0000256" key="1">
    <source>
        <dbReference type="SAM" id="MobiDB-lite"/>
    </source>
</evidence>
<sequence length="186" mass="19924">MSGNLIDSLQDPIIYPHWMWVAGAALLLLVVGWVAYSLWAWWHSREGSVANLQTISAARRARYHEFVDQIAQRRASGELDERGTHLAVAGLMRALGTERSGRDLEVATVSEIRALVPTWPQLANVLEACETPSFVGDDEGGDPAGRDAIPTPPDGPPHGRGLAASPIPGGARATDILFLASQAVDA</sequence>
<accession>A0AAP9Y7E5</accession>
<name>A0AAP9Y7E5_9ACTO</name>
<keyword evidence="2" id="KW-1133">Transmembrane helix</keyword>
<keyword evidence="2" id="KW-0812">Transmembrane</keyword>
<evidence type="ECO:0008006" key="5">
    <source>
        <dbReference type="Google" id="ProtNLM"/>
    </source>
</evidence>
<feature type="transmembrane region" description="Helical" evidence="2">
    <location>
        <begin position="20"/>
        <end position="42"/>
    </location>
</feature>
<evidence type="ECO:0000313" key="3">
    <source>
        <dbReference type="EMBL" id="QQC43470.1"/>
    </source>
</evidence>
<dbReference type="Proteomes" id="UP000595220">
    <property type="component" value="Chromosome"/>
</dbReference>
<proteinExistence type="predicted"/>
<dbReference type="KEGG" id="amy:ADJ76_08705"/>